<dbReference type="InterPro" id="IPR002397">
    <property type="entry name" value="Cyt_P450_B"/>
</dbReference>
<dbReference type="SUPFAM" id="SSF48264">
    <property type="entry name" value="Cytochrome P450"/>
    <property type="match status" value="1"/>
</dbReference>
<protein>
    <submittedName>
        <fullName evidence="3">Cytochrome P450</fullName>
    </submittedName>
</protein>
<keyword evidence="2" id="KW-0349">Heme</keyword>
<proteinExistence type="inferred from homology"/>
<name>A0ABR5F6C8_9ACTN</name>
<dbReference type="InterPro" id="IPR001128">
    <property type="entry name" value="Cyt_P450"/>
</dbReference>
<keyword evidence="4" id="KW-1185">Reference proteome</keyword>
<keyword evidence="2" id="KW-0408">Iron</keyword>
<dbReference type="PRINTS" id="PR00359">
    <property type="entry name" value="BP450"/>
</dbReference>
<comment type="caution">
    <text evidence="3">The sequence shown here is derived from an EMBL/GenBank/DDBJ whole genome shotgun (WGS) entry which is preliminary data.</text>
</comment>
<organism evidence="3 4">
    <name type="scientific">Protofrankia coriariae</name>
    <dbReference type="NCBI Taxonomy" id="1562887"/>
    <lineage>
        <taxon>Bacteria</taxon>
        <taxon>Bacillati</taxon>
        <taxon>Actinomycetota</taxon>
        <taxon>Actinomycetes</taxon>
        <taxon>Frankiales</taxon>
        <taxon>Frankiaceae</taxon>
        <taxon>Protofrankia</taxon>
    </lineage>
</organism>
<dbReference type="CDD" id="cd20625">
    <property type="entry name" value="CYP164-like"/>
    <property type="match status" value="1"/>
</dbReference>
<dbReference type="InterPro" id="IPR036396">
    <property type="entry name" value="Cyt_P450_sf"/>
</dbReference>
<dbReference type="Pfam" id="PF00067">
    <property type="entry name" value="p450"/>
    <property type="match status" value="2"/>
</dbReference>
<evidence type="ECO:0000313" key="3">
    <source>
        <dbReference type="EMBL" id="KLL12183.1"/>
    </source>
</evidence>
<dbReference type="PROSITE" id="PS00086">
    <property type="entry name" value="CYTOCHROME_P450"/>
    <property type="match status" value="1"/>
</dbReference>
<sequence>MSRRVDAGADCFDPRDSGLVHDPYPVFAELRAAGRPLWSEQLGMWLAARYRDADAVVRHRALGRIHPPRQPEDLWALFNQLERDSVLGCEPPKHTRLRGLLGKAFVRSNIERLRPHIEELCGGLLDGLEERARDGEPFDLIADYAEPLPVMIIAELLGIPDGDRHLLRPWSAAMMKMNEYGRTPAAEAAARAAAAEFDAFVRKLAARRRHAPQDDLITHLVQAEQDGDQLSEDELVATVVVLLNAGHEASVNCLGNGMVVLLNHPDQQRRLADHPVGLAATATEEFLRFDSPLHLFERTAMADVEIGGVVVRAGERIAALLGSANRDGEVFERADEFDIGREPNPHIAFGGGVHFCVGAPLARVEVAIAVRCLIERFPLLRPAGTPVRRPAFVQRGWTRVPVAI</sequence>
<dbReference type="Proteomes" id="UP000035425">
    <property type="component" value="Unassembled WGS sequence"/>
</dbReference>
<evidence type="ECO:0000256" key="1">
    <source>
        <dbReference type="ARBA" id="ARBA00010617"/>
    </source>
</evidence>
<reference evidence="3 4" key="1">
    <citation type="submission" date="2014-12" db="EMBL/GenBank/DDBJ databases">
        <title>Frankia sp. BMG5.1 draft genome.</title>
        <authorList>
            <person name="Gtari M."/>
            <person name="Ghodhbane-Gtari F."/>
            <person name="Nouioui I."/>
            <person name="Ktari A."/>
            <person name="Hezbri K."/>
            <person name="Mimouni W."/>
            <person name="Sbissi I."/>
            <person name="Ayari A."/>
            <person name="Yamanaka T."/>
            <person name="Normand P."/>
            <person name="Tisa L.S."/>
            <person name="Boudabous A."/>
        </authorList>
    </citation>
    <scope>NUCLEOTIDE SEQUENCE [LARGE SCALE GENOMIC DNA]</scope>
    <source>
        <strain evidence="3 4">BMG5.1</strain>
    </source>
</reference>
<keyword evidence="2" id="KW-0479">Metal-binding</keyword>
<comment type="similarity">
    <text evidence="1 2">Belongs to the cytochrome P450 family.</text>
</comment>
<dbReference type="EMBL" id="JWIO01000007">
    <property type="protein sequence ID" value="KLL12183.1"/>
    <property type="molecule type" value="Genomic_DNA"/>
</dbReference>
<keyword evidence="2" id="KW-0503">Monooxygenase</keyword>
<accession>A0ABR5F6C8</accession>
<gene>
    <name evidence="3" type="ORF">FrCorBMG51_06965</name>
</gene>
<dbReference type="Gene3D" id="1.10.630.10">
    <property type="entry name" value="Cytochrome P450"/>
    <property type="match status" value="1"/>
</dbReference>
<evidence type="ECO:0000313" key="4">
    <source>
        <dbReference type="Proteomes" id="UP000035425"/>
    </source>
</evidence>
<evidence type="ECO:0000256" key="2">
    <source>
        <dbReference type="RuleBase" id="RU000461"/>
    </source>
</evidence>
<dbReference type="InterPro" id="IPR017972">
    <property type="entry name" value="Cyt_P450_CS"/>
</dbReference>
<keyword evidence="2" id="KW-0560">Oxidoreductase</keyword>
<dbReference type="PANTHER" id="PTHR46696">
    <property type="entry name" value="P450, PUTATIVE (EUROFUNG)-RELATED"/>
    <property type="match status" value="1"/>
</dbReference>
<dbReference type="PANTHER" id="PTHR46696:SF1">
    <property type="entry name" value="CYTOCHROME P450 YJIB-RELATED"/>
    <property type="match status" value="1"/>
</dbReference>